<dbReference type="SUPFAM" id="SSF55073">
    <property type="entry name" value="Nucleotide cyclase"/>
    <property type="match status" value="1"/>
</dbReference>
<reference evidence="6" key="1">
    <citation type="submission" date="2016-10" db="EMBL/GenBank/DDBJ databases">
        <title>Sequence of Gallionella enrichment culture.</title>
        <authorList>
            <person name="Poehlein A."/>
            <person name="Muehling M."/>
            <person name="Daniel R."/>
        </authorList>
    </citation>
    <scope>NUCLEOTIDE SEQUENCE</scope>
</reference>
<proteinExistence type="predicted"/>
<evidence type="ECO:0000259" key="5">
    <source>
        <dbReference type="PROSITE" id="PS50887"/>
    </source>
</evidence>
<evidence type="ECO:0000313" key="6">
    <source>
        <dbReference type="EMBL" id="OIQ87189.1"/>
    </source>
</evidence>
<dbReference type="CDD" id="cd01949">
    <property type="entry name" value="GGDEF"/>
    <property type="match status" value="1"/>
</dbReference>
<dbReference type="Pfam" id="PF00990">
    <property type="entry name" value="GGDEF"/>
    <property type="match status" value="1"/>
</dbReference>
<dbReference type="InterPro" id="IPR001633">
    <property type="entry name" value="EAL_dom"/>
</dbReference>
<dbReference type="InterPro" id="IPR043128">
    <property type="entry name" value="Rev_trsase/Diguanyl_cyclase"/>
</dbReference>
<dbReference type="PANTHER" id="PTHR33121:SF70">
    <property type="entry name" value="SIGNALING PROTEIN YKOW"/>
    <property type="match status" value="1"/>
</dbReference>
<dbReference type="SMART" id="SM00267">
    <property type="entry name" value="GGDEF"/>
    <property type="match status" value="1"/>
</dbReference>
<sequence length="907" mass="98613">MLLPAALALIALDVGAARVVHGAVWRAARDALLLGALPLAMRLGASVRARRDAPGATSAPPPPDTTEATGAPLDKLTGLPQREAFETALAGAGAGLEPGRQLAVMALDLYQFGDFNHRWGQDCGDALLRELAARLRALPGDALLARVGADAFALAWSGLESSAVEARMTQVLGTLKAPFEVGGRGHAVTAALGVALYPADTAQVEALLGLAEAALFNRLQRLLGDVTTELDPYGALSAELMRWAGRFLRRRVRHLVEAFYTRLRADESSRRVLDLLGDDGAEHLQRKQESYLLQLLGAELDADWHAQRAAHLGHLHAMVGVPARALVAATSWYQLALTDLCQRIPGRLSQRQLLVRTISRRLEIDLTLQTEAAQALQLDLQKRLQRLAVALRGAQRWAEVMDATLDMVRHWPFLGFCAFYSQDAHGQFVLEARTPGYDSFAQALRDAGGDAQAQPALRRGWSSGRLETVCGGAALRVAAPELAAALSQGGLRSAAVLPVDDGQGRIQAVIMIYGRLPNQFDTPWMNDLLLNLQQTLSQTVHALRQATPPRVSADDRALWRRRLFDGGLAMHLQPIVSLADRRCVKVETLARLQLADGRVISPGQFLPVLSDQELNRLFIEGLHLSLDHLETLQRDGLELELSFNLPPGTLRHRDCLNWIRSALAPRHIEPRRVTFELLENEDIADQQSYTRAILGLHELGVKLAMDDLGSGYSSLQRLRTLPFDLVKIDQGLLHAAELAPQRSIALLGALVRLAQGLDLRVAIEGLETDERVELAQILGADLAQGYALARPMPASELPGWLGTQGRPHPPRAAATRMGALAAHWLWEQGDQDTAAPDPGRAHLHCAIGHFIALHGLQHTPLAAHHAEMHLQARAGGVHGAAYLHARDAFYAEMLALDVDATDAMLLN</sequence>
<dbReference type="PROSITE" id="PS50883">
    <property type="entry name" value="EAL"/>
    <property type="match status" value="1"/>
</dbReference>
<dbReference type="SMART" id="SM00052">
    <property type="entry name" value="EAL"/>
    <property type="match status" value="1"/>
</dbReference>
<dbReference type="InterPro" id="IPR009050">
    <property type="entry name" value="Globin-like_sf"/>
</dbReference>
<dbReference type="Gene3D" id="3.30.70.270">
    <property type="match status" value="1"/>
</dbReference>
<evidence type="ECO:0000259" key="4">
    <source>
        <dbReference type="PROSITE" id="PS50883"/>
    </source>
</evidence>
<dbReference type="SUPFAM" id="SSF46458">
    <property type="entry name" value="Globin-like"/>
    <property type="match status" value="1"/>
</dbReference>
<dbReference type="PANTHER" id="PTHR33121">
    <property type="entry name" value="CYCLIC DI-GMP PHOSPHODIESTERASE PDEF"/>
    <property type="match status" value="1"/>
</dbReference>
<dbReference type="Gene3D" id="3.30.450.40">
    <property type="match status" value="1"/>
</dbReference>
<dbReference type="PROSITE" id="PS50887">
    <property type="entry name" value="GGDEF"/>
    <property type="match status" value="1"/>
</dbReference>
<keyword evidence="6" id="KW-0378">Hydrolase</keyword>
<dbReference type="InterPro" id="IPR029787">
    <property type="entry name" value="Nucleotide_cyclase"/>
</dbReference>
<evidence type="ECO:0000256" key="1">
    <source>
        <dbReference type="ARBA" id="ARBA00015125"/>
    </source>
</evidence>
<dbReference type="InterPro" id="IPR029016">
    <property type="entry name" value="GAF-like_dom_sf"/>
</dbReference>
<dbReference type="Pfam" id="PF11563">
    <property type="entry name" value="Protoglobin"/>
    <property type="match status" value="1"/>
</dbReference>
<dbReference type="InterPro" id="IPR044398">
    <property type="entry name" value="Globin-sensor_dom"/>
</dbReference>
<dbReference type="EMBL" id="MLJW01000435">
    <property type="protein sequence ID" value="OIQ87189.1"/>
    <property type="molecule type" value="Genomic_DNA"/>
</dbReference>
<evidence type="ECO:0000256" key="3">
    <source>
        <dbReference type="SAM" id="MobiDB-lite"/>
    </source>
</evidence>
<dbReference type="NCBIfam" id="TIGR00254">
    <property type="entry name" value="GGDEF"/>
    <property type="match status" value="1"/>
</dbReference>
<comment type="caution">
    <text evidence="6">The sequence shown here is derived from an EMBL/GenBank/DDBJ whole genome shotgun (WGS) entry which is preliminary data.</text>
</comment>
<dbReference type="InterPro" id="IPR000160">
    <property type="entry name" value="GGDEF_dom"/>
</dbReference>
<organism evidence="6">
    <name type="scientific">mine drainage metagenome</name>
    <dbReference type="NCBI Taxonomy" id="410659"/>
    <lineage>
        <taxon>unclassified sequences</taxon>
        <taxon>metagenomes</taxon>
        <taxon>ecological metagenomes</taxon>
    </lineage>
</organism>
<name>A0A1J5RGE5_9ZZZZ</name>
<feature type="domain" description="GGDEF" evidence="5">
    <location>
        <begin position="100"/>
        <end position="232"/>
    </location>
</feature>
<dbReference type="InterPro" id="IPR035919">
    <property type="entry name" value="EAL_sf"/>
</dbReference>
<protein>
    <recommendedName>
        <fullName evidence="1">Diguanylate cyclase DosC</fullName>
    </recommendedName>
    <alternativeName>
        <fullName evidence="2">Direct oxygen-sensing cyclase</fullName>
    </alternativeName>
</protein>
<dbReference type="SUPFAM" id="SSF55781">
    <property type="entry name" value="GAF domain-like"/>
    <property type="match status" value="1"/>
</dbReference>
<dbReference type="CDD" id="cd01948">
    <property type="entry name" value="EAL"/>
    <property type="match status" value="1"/>
</dbReference>
<dbReference type="Pfam" id="PF00563">
    <property type="entry name" value="EAL"/>
    <property type="match status" value="1"/>
</dbReference>
<feature type="domain" description="EAL" evidence="4">
    <location>
        <begin position="552"/>
        <end position="805"/>
    </location>
</feature>
<dbReference type="Gene3D" id="3.20.20.450">
    <property type="entry name" value="EAL domain"/>
    <property type="match status" value="1"/>
</dbReference>
<dbReference type="SUPFAM" id="SSF141868">
    <property type="entry name" value="EAL domain-like"/>
    <property type="match status" value="1"/>
</dbReference>
<feature type="region of interest" description="Disordered" evidence="3">
    <location>
        <begin position="51"/>
        <end position="74"/>
    </location>
</feature>
<accession>A0A1J5RGE5</accession>
<dbReference type="GO" id="GO:0019825">
    <property type="term" value="F:oxygen binding"/>
    <property type="evidence" value="ECO:0007669"/>
    <property type="project" value="InterPro"/>
</dbReference>
<dbReference type="InterPro" id="IPR050706">
    <property type="entry name" value="Cyclic-di-GMP_PDE-like"/>
</dbReference>
<dbReference type="InterPro" id="IPR012292">
    <property type="entry name" value="Globin/Proto"/>
</dbReference>
<dbReference type="GO" id="GO:0071111">
    <property type="term" value="F:cyclic-guanylate-specific phosphodiesterase activity"/>
    <property type="evidence" value="ECO:0007669"/>
    <property type="project" value="InterPro"/>
</dbReference>
<gene>
    <name evidence="6" type="primary">dosP_10</name>
    <name evidence="6" type="ORF">GALL_309460</name>
</gene>
<dbReference type="AlphaFoldDB" id="A0A1J5RGE5"/>
<dbReference type="GO" id="GO:0020037">
    <property type="term" value="F:heme binding"/>
    <property type="evidence" value="ECO:0007669"/>
    <property type="project" value="InterPro"/>
</dbReference>
<evidence type="ECO:0000256" key="2">
    <source>
        <dbReference type="ARBA" id="ARBA00029839"/>
    </source>
</evidence>
<dbReference type="Gene3D" id="1.10.490.10">
    <property type="entry name" value="Globins"/>
    <property type="match status" value="1"/>
</dbReference>